<reference evidence="1 2" key="1">
    <citation type="submission" date="2023-11" db="EMBL/GenBank/DDBJ databases">
        <title>MicrobeMod: A computational toolkit for identifying prokaryotic methylation and restriction-modification with nanopore sequencing.</title>
        <authorList>
            <person name="Crits-Christoph A."/>
            <person name="Kang S.C."/>
            <person name="Lee H."/>
            <person name="Ostrov N."/>
        </authorList>
    </citation>
    <scope>NUCLEOTIDE SEQUENCE [LARGE SCALE GENOMIC DNA]</scope>
    <source>
        <strain evidence="1 2">DSMZ 700</strain>
    </source>
</reference>
<accession>A0AAW9DNM1</accession>
<dbReference type="EMBL" id="JAWXYB010000018">
    <property type="protein sequence ID" value="MDX5930278.1"/>
    <property type="molecule type" value="Genomic_DNA"/>
</dbReference>
<dbReference type="RefSeq" id="WP_319613236.1">
    <property type="nucleotide sequence ID" value="NZ_JAWXYB010000018.1"/>
</dbReference>
<keyword evidence="2" id="KW-1185">Reference proteome</keyword>
<organism evidence="1 2">
    <name type="scientific">Acidiphilium acidophilum</name>
    <name type="common">Thiobacillus acidophilus</name>
    <dbReference type="NCBI Taxonomy" id="76588"/>
    <lineage>
        <taxon>Bacteria</taxon>
        <taxon>Pseudomonadati</taxon>
        <taxon>Pseudomonadota</taxon>
        <taxon>Alphaproteobacteria</taxon>
        <taxon>Acetobacterales</taxon>
        <taxon>Acidocellaceae</taxon>
        <taxon>Acidiphilium</taxon>
    </lineage>
</organism>
<dbReference type="Proteomes" id="UP001279553">
    <property type="component" value="Unassembled WGS sequence"/>
</dbReference>
<sequence length="140" mass="15726">MPFDIGAARSAELPNEIKPFTSAERAWLWTAACLAARRAGKPSPLEAAAPCRPETILVCLQRLYRAGRIDVVHAEVLRRWGDRGRPPPRPRRADRSDWHQWQQAMFVLDYTLRRQGIVAGFDLGPDPAPEKIFPTLGLSS</sequence>
<gene>
    <name evidence="1" type="ORF">SIL87_05785</name>
</gene>
<dbReference type="AlphaFoldDB" id="A0AAW9DNM1"/>
<evidence type="ECO:0000313" key="1">
    <source>
        <dbReference type="EMBL" id="MDX5930278.1"/>
    </source>
</evidence>
<evidence type="ECO:0000313" key="2">
    <source>
        <dbReference type="Proteomes" id="UP001279553"/>
    </source>
</evidence>
<proteinExistence type="predicted"/>
<protein>
    <submittedName>
        <fullName evidence="1">Uncharacterized protein</fullName>
    </submittedName>
</protein>
<comment type="caution">
    <text evidence="1">The sequence shown here is derived from an EMBL/GenBank/DDBJ whole genome shotgun (WGS) entry which is preliminary data.</text>
</comment>
<name>A0AAW9DNM1_ACIAO</name>